<dbReference type="GO" id="GO:0090071">
    <property type="term" value="P:negative regulation of ribosome biogenesis"/>
    <property type="evidence" value="ECO:0007669"/>
    <property type="project" value="TreeGrafter"/>
</dbReference>
<dbReference type="Gene3D" id="3.30.460.10">
    <property type="entry name" value="Beta Polymerase, domain 2"/>
    <property type="match status" value="1"/>
</dbReference>
<proteinExistence type="inferred from homology"/>
<dbReference type="AlphaFoldDB" id="A0A061R3B5"/>
<evidence type="ECO:0000313" key="4">
    <source>
        <dbReference type="EMBL" id="JAC74035.1"/>
    </source>
</evidence>
<dbReference type="GO" id="GO:0017148">
    <property type="term" value="P:negative regulation of translation"/>
    <property type="evidence" value="ECO:0007669"/>
    <property type="project" value="TreeGrafter"/>
</dbReference>
<dbReference type="EMBL" id="GBEZ01011779">
    <property type="protein sequence ID" value="JAC74035.1"/>
    <property type="molecule type" value="Transcribed_RNA"/>
</dbReference>
<evidence type="ECO:0000313" key="2">
    <source>
        <dbReference type="EMBL" id="JAC60389.1"/>
    </source>
</evidence>
<gene>
    <name evidence="3" type="ORF">TSPGSL018_13565</name>
    <name evidence="4" type="ORF">TSPGSL018_27081</name>
    <name evidence="2" type="ORF">TSPGSL018_29084</name>
</gene>
<dbReference type="HAMAP" id="MF_01477">
    <property type="entry name" value="Iojap_RsfS"/>
    <property type="match status" value="1"/>
</dbReference>
<evidence type="ECO:0000313" key="3">
    <source>
        <dbReference type="EMBL" id="JAC66473.1"/>
    </source>
</evidence>
<dbReference type="PANTHER" id="PTHR21043:SF0">
    <property type="entry name" value="MITOCHONDRIAL ASSEMBLY OF RIBOSOMAL LARGE SUBUNIT PROTEIN 1"/>
    <property type="match status" value="1"/>
</dbReference>
<dbReference type="GO" id="GO:0043023">
    <property type="term" value="F:ribosomal large subunit binding"/>
    <property type="evidence" value="ECO:0007669"/>
    <property type="project" value="TreeGrafter"/>
</dbReference>
<accession>A0A061R3B5</accession>
<comment type="similarity">
    <text evidence="1">Belongs to the Iojap/RsfS family.</text>
</comment>
<dbReference type="PANTHER" id="PTHR21043">
    <property type="entry name" value="IOJAP SUPERFAMILY ORTHOLOG"/>
    <property type="match status" value="1"/>
</dbReference>
<dbReference type="EMBL" id="GBEZ01026859">
    <property type="protein sequence ID" value="JAC60389.1"/>
    <property type="molecule type" value="Transcribed_RNA"/>
</dbReference>
<protein>
    <submittedName>
        <fullName evidence="3">Iojap-like protein</fullName>
    </submittedName>
</protein>
<dbReference type="NCBIfam" id="TIGR00090">
    <property type="entry name" value="rsfS_iojap_ybeB"/>
    <property type="match status" value="1"/>
</dbReference>
<dbReference type="InterPro" id="IPR043519">
    <property type="entry name" value="NT_sf"/>
</dbReference>
<dbReference type="EMBL" id="GBEZ01020169">
    <property type="protein sequence ID" value="JAC66473.1"/>
    <property type="molecule type" value="Transcribed_RNA"/>
</dbReference>
<evidence type="ECO:0000256" key="1">
    <source>
        <dbReference type="ARBA" id="ARBA00010574"/>
    </source>
</evidence>
<dbReference type="SUPFAM" id="SSF81301">
    <property type="entry name" value="Nucleotidyltransferase"/>
    <property type="match status" value="1"/>
</dbReference>
<reference evidence="3" key="1">
    <citation type="submission" date="2014-05" db="EMBL/GenBank/DDBJ databases">
        <title>The transcriptome of the halophilic microalga Tetraselmis sp. GSL018 isolated from the Great Salt Lake, Utah.</title>
        <authorList>
            <person name="Jinkerson R.E."/>
            <person name="D'Adamo S."/>
            <person name="Posewitz M.C."/>
        </authorList>
    </citation>
    <scope>NUCLEOTIDE SEQUENCE</scope>
    <source>
        <strain evidence="3">GSL018</strain>
    </source>
</reference>
<dbReference type="InterPro" id="IPR004394">
    <property type="entry name" value="Iojap/RsfS/C7orf30"/>
</dbReference>
<sequence>MYRRIATSVFHCRKQLKFAHSCGLISGIDGFSSLEFIGTLEGSKEAQLCGARTCLLSFCSASVKTEERTYFTVNSGGGSLEDMVSTPKSVDTENFDNSIETIKELDIFAQRKNLPEVVHSLITSQDPAAAGTAVTAGSHLTIRRRDVESLMPENLEEILRRLGEDSTGTPEELSARVYGLLAELRDVLLDSGADPHWSVVDEEAEEQRAVARVFTPHEVADMLVKARAEDVAILDLRAVKQMRFADHFVLATARSDRHMMAAAGAVAHELKQRCVEVVPGKAPVVEGDLSSRWVCVDAGSVLAHVFLREARQEFDLESLWAGELGAAIERVAQPETVHTMRSVGPDWRD</sequence>
<dbReference type="Pfam" id="PF02410">
    <property type="entry name" value="RsfS"/>
    <property type="match status" value="1"/>
</dbReference>
<name>A0A061R3B5_9CHLO</name>
<organism evidence="3">
    <name type="scientific">Tetraselmis sp. GSL018</name>
    <dbReference type="NCBI Taxonomy" id="582737"/>
    <lineage>
        <taxon>Eukaryota</taxon>
        <taxon>Viridiplantae</taxon>
        <taxon>Chlorophyta</taxon>
        <taxon>core chlorophytes</taxon>
        <taxon>Chlorodendrophyceae</taxon>
        <taxon>Chlorodendrales</taxon>
        <taxon>Chlorodendraceae</taxon>
        <taxon>Tetraselmis</taxon>
    </lineage>
</organism>